<dbReference type="RefSeq" id="WP_284362488.1">
    <property type="nucleotide sequence ID" value="NZ_BSNI01000002.1"/>
</dbReference>
<reference evidence="2" key="1">
    <citation type="journal article" date="2014" name="Int. J. Syst. Evol. Microbiol.">
        <title>Complete genome of a new Firmicutes species belonging to the dominant human colonic microbiota ('Ruminococcus bicirculans') reveals two chromosomes and a selective capacity to utilize plant glucans.</title>
        <authorList>
            <consortium name="NISC Comparative Sequencing Program"/>
            <person name="Wegmann U."/>
            <person name="Louis P."/>
            <person name="Goesmann A."/>
            <person name="Henrissat B."/>
            <person name="Duncan S.H."/>
            <person name="Flint H.J."/>
        </authorList>
    </citation>
    <scope>NUCLEOTIDE SEQUENCE</scope>
    <source>
        <strain evidence="2">NBRC 107169</strain>
    </source>
</reference>
<evidence type="ECO:0000313" key="2">
    <source>
        <dbReference type="EMBL" id="GLQ16762.1"/>
    </source>
</evidence>
<feature type="transmembrane region" description="Helical" evidence="1">
    <location>
        <begin position="64"/>
        <end position="80"/>
    </location>
</feature>
<accession>A0ABQ5US29</accession>
<protein>
    <submittedName>
        <fullName evidence="2">Uncharacterized protein</fullName>
    </submittedName>
</protein>
<feature type="transmembrane region" description="Helical" evidence="1">
    <location>
        <begin position="33"/>
        <end position="57"/>
    </location>
</feature>
<dbReference type="Proteomes" id="UP001161405">
    <property type="component" value="Unassembled WGS sequence"/>
</dbReference>
<gene>
    <name evidence="2" type="ORF">GCM10007879_10110</name>
</gene>
<keyword evidence="1" id="KW-1133">Transmembrane helix</keyword>
<evidence type="ECO:0000256" key="1">
    <source>
        <dbReference type="SAM" id="Phobius"/>
    </source>
</evidence>
<name>A0ABQ5US29_9HYPH</name>
<keyword evidence="1" id="KW-0472">Membrane</keyword>
<comment type="caution">
    <text evidence="2">The sequence shown here is derived from an EMBL/GenBank/DDBJ whole genome shotgun (WGS) entry which is preliminary data.</text>
</comment>
<keyword evidence="3" id="KW-1185">Reference proteome</keyword>
<feature type="transmembrane region" description="Helical" evidence="1">
    <location>
        <begin position="9"/>
        <end position="27"/>
    </location>
</feature>
<reference evidence="2" key="2">
    <citation type="submission" date="2023-01" db="EMBL/GenBank/DDBJ databases">
        <title>Draft genome sequence of Maritalea porphyrae strain NBRC 107169.</title>
        <authorList>
            <person name="Sun Q."/>
            <person name="Mori K."/>
        </authorList>
    </citation>
    <scope>NUCLEOTIDE SEQUENCE</scope>
    <source>
        <strain evidence="2">NBRC 107169</strain>
    </source>
</reference>
<evidence type="ECO:0000313" key="3">
    <source>
        <dbReference type="Proteomes" id="UP001161405"/>
    </source>
</evidence>
<keyword evidence="1" id="KW-0812">Transmembrane</keyword>
<proteinExistence type="predicted"/>
<sequence>MIKYVKPSLTMLIALQLTMIFSLFFKVPPHPPIAIPISGIGPLIGVSVGVALMAILIDPAKDRVGRILSVVAVALALISYGPQKYIDPQFPLIWPAVIAAQMASLAILAGIFYKRQEA</sequence>
<organism evidence="2 3">
    <name type="scientific">Maritalea porphyrae</name>
    <dbReference type="NCBI Taxonomy" id="880732"/>
    <lineage>
        <taxon>Bacteria</taxon>
        <taxon>Pseudomonadati</taxon>
        <taxon>Pseudomonadota</taxon>
        <taxon>Alphaproteobacteria</taxon>
        <taxon>Hyphomicrobiales</taxon>
        <taxon>Devosiaceae</taxon>
        <taxon>Maritalea</taxon>
    </lineage>
</organism>
<dbReference type="EMBL" id="BSNI01000002">
    <property type="protein sequence ID" value="GLQ16762.1"/>
    <property type="molecule type" value="Genomic_DNA"/>
</dbReference>
<feature type="transmembrane region" description="Helical" evidence="1">
    <location>
        <begin position="92"/>
        <end position="113"/>
    </location>
</feature>